<dbReference type="Pfam" id="PF07690">
    <property type="entry name" value="MFS_1"/>
    <property type="match status" value="1"/>
</dbReference>
<keyword evidence="4 6" id="KW-1133">Transmembrane helix</keyword>
<evidence type="ECO:0000256" key="3">
    <source>
        <dbReference type="ARBA" id="ARBA00022692"/>
    </source>
</evidence>
<evidence type="ECO:0000259" key="7">
    <source>
        <dbReference type="PROSITE" id="PS50850"/>
    </source>
</evidence>
<evidence type="ECO:0000256" key="4">
    <source>
        <dbReference type="ARBA" id="ARBA00022989"/>
    </source>
</evidence>
<evidence type="ECO:0000256" key="1">
    <source>
        <dbReference type="ARBA" id="ARBA00004651"/>
    </source>
</evidence>
<dbReference type="SUPFAM" id="SSF103473">
    <property type="entry name" value="MFS general substrate transporter"/>
    <property type="match status" value="1"/>
</dbReference>
<feature type="transmembrane region" description="Helical" evidence="6">
    <location>
        <begin position="317"/>
        <end position="340"/>
    </location>
</feature>
<reference evidence="8 9" key="1">
    <citation type="submission" date="2016-09" db="EMBL/GenBank/DDBJ databases">
        <title>Phylogenomics of Achromobacter.</title>
        <authorList>
            <person name="Jeukens J."/>
            <person name="Freschi L."/>
            <person name="Vincent A.T."/>
            <person name="Emond-Rheault J.-G."/>
            <person name="Kukavica-Ibrulj I."/>
            <person name="Charette S.J."/>
            <person name="Levesque R.C."/>
        </authorList>
    </citation>
    <scope>NUCLEOTIDE SEQUENCE [LARGE SCALE GENOMIC DNA]</scope>
    <source>
        <strain evidence="8 9">AUS488</strain>
    </source>
</reference>
<name>A0A1R1JJJ5_ALCXX</name>
<dbReference type="InterPro" id="IPR036259">
    <property type="entry name" value="MFS_trans_sf"/>
</dbReference>
<protein>
    <submittedName>
        <fullName evidence="8">MFS transporter</fullName>
    </submittedName>
</protein>
<evidence type="ECO:0000313" key="9">
    <source>
        <dbReference type="Proteomes" id="UP000187251"/>
    </source>
</evidence>
<comment type="subcellular location">
    <subcellularLocation>
        <location evidence="1">Cell membrane</location>
        <topology evidence="1">Multi-pass membrane protein</topology>
    </subcellularLocation>
</comment>
<feature type="transmembrane region" description="Helical" evidence="6">
    <location>
        <begin position="156"/>
        <end position="178"/>
    </location>
</feature>
<feature type="transmembrane region" description="Helical" evidence="6">
    <location>
        <begin position="352"/>
        <end position="373"/>
    </location>
</feature>
<evidence type="ECO:0000256" key="6">
    <source>
        <dbReference type="SAM" id="Phobius"/>
    </source>
</evidence>
<feature type="transmembrane region" description="Helical" evidence="6">
    <location>
        <begin position="184"/>
        <end position="203"/>
    </location>
</feature>
<feature type="transmembrane region" description="Helical" evidence="6">
    <location>
        <begin position="98"/>
        <end position="118"/>
    </location>
</feature>
<sequence length="412" mass="42305">MSEMSGSVLVEANAATIITTATTTTARLPLAGLLALTMCSFIATANESVPAGLLPQMARDFGVSQGWAGQLATLCALGSGLAAIPLTIAMRGWRRRAALLLAVGGFLLCNAITAWSPYYALTLGARFMAGIATGLAWSLLAGYARRMVAPALQGRAMAVAMVGIPLALALGVPLSAWLGALAGWRAVFGVLSGMSLALMLWVARRVPDYPGLAAARRTPMRQVWRTPGVRPVLAVILAWILAHYTLYTYIAPLMAAFGLAARVDAALLVFGVASLGGIWMTGMLVDRGLRPLVLASLALFALVALALGHGAASTGAVFAAIALWGLSFGGAPTLLQTALADAAGEGADVAQSMLVTVFNLAFAAGGAIGGVVLETAGAPALPRTIVVLLLVALAVAWRARRHGFVAGRRRAA</sequence>
<feature type="domain" description="Major facilitator superfamily (MFS) profile" evidence="7">
    <location>
        <begin position="32"/>
        <end position="401"/>
    </location>
</feature>
<keyword evidence="5 6" id="KW-0472">Membrane</keyword>
<dbReference type="InterPro" id="IPR050189">
    <property type="entry name" value="MFS_Efflux_Transporters"/>
</dbReference>
<dbReference type="PANTHER" id="PTHR43124">
    <property type="entry name" value="PURINE EFFLUX PUMP PBUE"/>
    <property type="match status" value="1"/>
</dbReference>
<gene>
    <name evidence="8" type="ORF">BIZ92_18495</name>
</gene>
<dbReference type="InterPro" id="IPR020846">
    <property type="entry name" value="MFS_dom"/>
</dbReference>
<evidence type="ECO:0000313" key="8">
    <source>
        <dbReference type="EMBL" id="OMG75554.1"/>
    </source>
</evidence>
<organism evidence="8 9">
    <name type="scientific">Alcaligenes xylosoxydans xylosoxydans</name>
    <name type="common">Achromobacter xylosoxidans</name>
    <dbReference type="NCBI Taxonomy" id="85698"/>
    <lineage>
        <taxon>Bacteria</taxon>
        <taxon>Pseudomonadati</taxon>
        <taxon>Pseudomonadota</taxon>
        <taxon>Betaproteobacteria</taxon>
        <taxon>Burkholderiales</taxon>
        <taxon>Alcaligenaceae</taxon>
        <taxon>Achromobacter</taxon>
    </lineage>
</organism>
<proteinExistence type="predicted"/>
<feature type="transmembrane region" description="Helical" evidence="6">
    <location>
        <begin position="265"/>
        <end position="285"/>
    </location>
</feature>
<feature type="transmembrane region" description="Helical" evidence="6">
    <location>
        <begin position="223"/>
        <end position="245"/>
    </location>
</feature>
<dbReference type="PANTHER" id="PTHR43124:SF3">
    <property type="entry name" value="CHLORAMPHENICOL EFFLUX PUMP RV0191"/>
    <property type="match status" value="1"/>
</dbReference>
<comment type="caution">
    <text evidence="8">The sequence shown here is derived from an EMBL/GenBank/DDBJ whole genome shotgun (WGS) entry which is preliminary data.</text>
</comment>
<dbReference type="EMBL" id="MJMN01000065">
    <property type="protein sequence ID" value="OMG75554.1"/>
    <property type="molecule type" value="Genomic_DNA"/>
</dbReference>
<keyword evidence="3 6" id="KW-0812">Transmembrane</keyword>
<evidence type="ECO:0000256" key="5">
    <source>
        <dbReference type="ARBA" id="ARBA00023136"/>
    </source>
</evidence>
<dbReference type="GO" id="GO:0005886">
    <property type="term" value="C:plasma membrane"/>
    <property type="evidence" value="ECO:0007669"/>
    <property type="project" value="UniProtKB-SubCell"/>
</dbReference>
<dbReference type="Proteomes" id="UP000187251">
    <property type="component" value="Unassembled WGS sequence"/>
</dbReference>
<dbReference type="CDD" id="cd17324">
    <property type="entry name" value="MFS_NepI_like"/>
    <property type="match status" value="1"/>
</dbReference>
<dbReference type="Gene3D" id="1.20.1250.20">
    <property type="entry name" value="MFS general substrate transporter like domains"/>
    <property type="match status" value="1"/>
</dbReference>
<keyword evidence="2" id="KW-1003">Cell membrane</keyword>
<feature type="transmembrane region" description="Helical" evidence="6">
    <location>
        <begin position="28"/>
        <end position="46"/>
    </location>
</feature>
<feature type="transmembrane region" description="Helical" evidence="6">
    <location>
        <begin position="124"/>
        <end position="144"/>
    </location>
</feature>
<feature type="transmembrane region" description="Helical" evidence="6">
    <location>
        <begin position="379"/>
        <end position="399"/>
    </location>
</feature>
<dbReference type="GO" id="GO:0022857">
    <property type="term" value="F:transmembrane transporter activity"/>
    <property type="evidence" value="ECO:0007669"/>
    <property type="project" value="InterPro"/>
</dbReference>
<feature type="transmembrane region" description="Helical" evidence="6">
    <location>
        <begin position="66"/>
        <end position="86"/>
    </location>
</feature>
<dbReference type="PROSITE" id="PS50850">
    <property type="entry name" value="MFS"/>
    <property type="match status" value="1"/>
</dbReference>
<dbReference type="AlphaFoldDB" id="A0A1R1JJJ5"/>
<evidence type="ECO:0000256" key="2">
    <source>
        <dbReference type="ARBA" id="ARBA00022475"/>
    </source>
</evidence>
<dbReference type="InterPro" id="IPR011701">
    <property type="entry name" value="MFS"/>
</dbReference>
<feature type="transmembrane region" description="Helical" evidence="6">
    <location>
        <begin position="292"/>
        <end position="311"/>
    </location>
</feature>
<accession>A0A1R1JJJ5</accession>